<protein>
    <submittedName>
        <fullName evidence="2">DinB family protein</fullName>
    </submittedName>
</protein>
<keyword evidence="3" id="KW-1185">Reference proteome</keyword>
<dbReference type="AlphaFoldDB" id="A0A3D9DCY7"/>
<dbReference type="InterPro" id="IPR024775">
    <property type="entry name" value="DinB-like"/>
</dbReference>
<dbReference type="Proteomes" id="UP000257030">
    <property type="component" value="Unassembled WGS sequence"/>
</dbReference>
<organism evidence="2 3">
    <name type="scientific">Chryseobacterium elymi</name>
    <dbReference type="NCBI Taxonomy" id="395936"/>
    <lineage>
        <taxon>Bacteria</taxon>
        <taxon>Pseudomonadati</taxon>
        <taxon>Bacteroidota</taxon>
        <taxon>Flavobacteriia</taxon>
        <taxon>Flavobacteriales</taxon>
        <taxon>Weeksellaceae</taxon>
        <taxon>Chryseobacterium group</taxon>
        <taxon>Chryseobacterium</taxon>
    </lineage>
</organism>
<feature type="domain" description="DinB-like" evidence="1">
    <location>
        <begin position="32"/>
        <end position="177"/>
    </location>
</feature>
<dbReference type="EMBL" id="QNUH01000013">
    <property type="protein sequence ID" value="REC75853.1"/>
    <property type="molecule type" value="Genomic_DNA"/>
</dbReference>
<dbReference type="InterPro" id="IPR034660">
    <property type="entry name" value="DinB/YfiT-like"/>
</dbReference>
<reference evidence="2 3" key="1">
    <citation type="journal article" date="2010" name="Syst. Appl. Microbiol.">
        <title>Four new species of Chryseobacterium from the rhizosphere of coastal sand dune plants, Chryseobacterium elymi sp. nov., Chryseobacterium hagamense sp. nov., Chryseobacterium lathyri sp. nov. and Chryseobacterium rhizosphaerae sp. nov.</title>
        <authorList>
            <person name="Cho S.H."/>
            <person name="Lee K.S."/>
            <person name="Shin D.S."/>
            <person name="Han J.H."/>
            <person name="Park K.S."/>
            <person name="Lee C.H."/>
            <person name="Park K.H."/>
            <person name="Kim S.B."/>
        </authorList>
    </citation>
    <scope>NUCLEOTIDE SEQUENCE [LARGE SCALE GENOMIC DNA]</scope>
    <source>
        <strain evidence="2 3">KCTC 22547</strain>
    </source>
</reference>
<dbReference type="OrthoDB" id="679284at2"/>
<sequence length="195" mass="23310">MDIFRLIQDIKKHLKLSFDEVDRWFEKDEKILNNLPVNGGWTIQQILEHIYLTNFYLLILIEKASKKAMRNTLELDLNSEIKNYSFDHDKFEEVGKYGAFDWIRPKHMEPKGSLDLSEIRNLLIQQYHQCSGYLDLMKNGEGLLYKTTMTVNELGKINVYEYIYFLSLHAQRHLTQMKNNELEMIKNKKNDFQKI</sequence>
<proteinExistence type="predicted"/>
<accession>A0A3D9DCY7</accession>
<evidence type="ECO:0000259" key="1">
    <source>
        <dbReference type="Pfam" id="PF12867"/>
    </source>
</evidence>
<comment type="caution">
    <text evidence="2">The sequence shown here is derived from an EMBL/GenBank/DDBJ whole genome shotgun (WGS) entry which is preliminary data.</text>
</comment>
<evidence type="ECO:0000313" key="3">
    <source>
        <dbReference type="Proteomes" id="UP000257030"/>
    </source>
</evidence>
<name>A0A3D9DCY7_9FLAO</name>
<gene>
    <name evidence="2" type="ORF">DRF60_15250</name>
</gene>
<dbReference type="RefSeq" id="WP_116012864.1">
    <property type="nucleotide sequence ID" value="NZ_QNUH01000013.1"/>
</dbReference>
<evidence type="ECO:0000313" key="2">
    <source>
        <dbReference type="EMBL" id="REC75853.1"/>
    </source>
</evidence>
<dbReference type="Pfam" id="PF12867">
    <property type="entry name" value="DinB_2"/>
    <property type="match status" value="1"/>
</dbReference>
<dbReference type="SUPFAM" id="SSF109854">
    <property type="entry name" value="DinB/YfiT-like putative metalloenzymes"/>
    <property type="match status" value="1"/>
</dbReference>
<dbReference type="Gene3D" id="1.20.120.450">
    <property type="entry name" value="dinb family like domain"/>
    <property type="match status" value="1"/>
</dbReference>